<evidence type="ECO:0000313" key="2">
    <source>
        <dbReference type="Proteomes" id="UP001454036"/>
    </source>
</evidence>
<sequence length="136" mass="14596">MWDWNSTMCSSGSVFPVNLVNTGSFIPAGMTALRVSGQKGARPASSVLVSRSLVRLPLPRGPLSAATRLPWPLWEAMWLRHLVLQLHGDCAALLPARSLPVPGEYVYRSPPGWMTPLRGSLPLVGGGATEVAALPW</sequence>
<accession>A0AAV3QJV5</accession>
<evidence type="ECO:0000313" key="1">
    <source>
        <dbReference type="EMBL" id="GAA0163815.1"/>
    </source>
</evidence>
<dbReference type="AlphaFoldDB" id="A0AAV3QJV5"/>
<keyword evidence="2" id="KW-1185">Reference proteome</keyword>
<protein>
    <submittedName>
        <fullName evidence="1">Uncharacterized protein</fullName>
    </submittedName>
</protein>
<name>A0AAV3QJV5_LITER</name>
<comment type="caution">
    <text evidence="1">The sequence shown here is derived from an EMBL/GenBank/DDBJ whole genome shotgun (WGS) entry which is preliminary data.</text>
</comment>
<proteinExistence type="predicted"/>
<organism evidence="1 2">
    <name type="scientific">Lithospermum erythrorhizon</name>
    <name type="common">Purple gromwell</name>
    <name type="synonym">Lithospermum officinale var. erythrorhizon</name>
    <dbReference type="NCBI Taxonomy" id="34254"/>
    <lineage>
        <taxon>Eukaryota</taxon>
        <taxon>Viridiplantae</taxon>
        <taxon>Streptophyta</taxon>
        <taxon>Embryophyta</taxon>
        <taxon>Tracheophyta</taxon>
        <taxon>Spermatophyta</taxon>
        <taxon>Magnoliopsida</taxon>
        <taxon>eudicotyledons</taxon>
        <taxon>Gunneridae</taxon>
        <taxon>Pentapetalae</taxon>
        <taxon>asterids</taxon>
        <taxon>lamiids</taxon>
        <taxon>Boraginales</taxon>
        <taxon>Boraginaceae</taxon>
        <taxon>Boraginoideae</taxon>
        <taxon>Lithospermeae</taxon>
        <taxon>Lithospermum</taxon>
    </lineage>
</organism>
<gene>
    <name evidence="1" type="ORF">LIER_39665</name>
</gene>
<reference evidence="1 2" key="1">
    <citation type="submission" date="2024-01" db="EMBL/GenBank/DDBJ databases">
        <title>The complete chloroplast genome sequence of Lithospermum erythrorhizon: insights into the phylogenetic relationship among Boraginaceae species and the maternal lineages of purple gromwells.</title>
        <authorList>
            <person name="Okada T."/>
            <person name="Watanabe K."/>
        </authorList>
    </citation>
    <scope>NUCLEOTIDE SEQUENCE [LARGE SCALE GENOMIC DNA]</scope>
</reference>
<dbReference type="Proteomes" id="UP001454036">
    <property type="component" value="Unassembled WGS sequence"/>
</dbReference>
<dbReference type="EMBL" id="BAABME010021632">
    <property type="protein sequence ID" value="GAA0163815.1"/>
    <property type="molecule type" value="Genomic_DNA"/>
</dbReference>